<dbReference type="PANTHER" id="PTHR42928">
    <property type="entry name" value="TRICARBOXYLATE-BINDING PROTEIN"/>
    <property type="match status" value="1"/>
</dbReference>
<reference evidence="3 4" key="1">
    <citation type="submission" date="2024-03" db="EMBL/GenBank/DDBJ databases">
        <title>Novel species of the genus Variovorax.</title>
        <authorList>
            <person name="Liu Q."/>
            <person name="Xin Y.-H."/>
        </authorList>
    </citation>
    <scope>NUCLEOTIDE SEQUENCE [LARGE SCALE GENOMIC DNA]</scope>
    <source>
        <strain evidence="3 4">KACC 18900</strain>
    </source>
</reference>
<protein>
    <submittedName>
        <fullName evidence="3">Tripartite tricarboxylate transporter substrate binding protein</fullName>
    </submittedName>
</protein>
<evidence type="ECO:0000256" key="2">
    <source>
        <dbReference type="SAM" id="SignalP"/>
    </source>
</evidence>
<proteinExistence type="inferred from homology"/>
<name>A0ABU8WR64_9BURK</name>
<evidence type="ECO:0000313" key="4">
    <source>
        <dbReference type="Proteomes" id="UP001385892"/>
    </source>
</evidence>
<sequence>MNSFHRRSLLAVAAGAALFASVPALAANDAYPSRPIKVIVPFPAGGTTDTLMRTVAPRLSKALGQPVVIENKSGASATVGADFVAKSAPDGYTVLVGAAHHTIAQAVFTKLPYSFDRDLTPVGMMALVPNVVVVNVAVPAKSVQELVAISKADPDKYNYASAGPGSAHHLIGEMFKLRTGAKLTHIPYRGSAPAVADLLGGQVSVMFDTVTSSLPHIKAQKLRALAVTTAKRSSALPDVPTLAEAGVPNFDVGTWFGLMAPAATPPAIVDRLNREVTTILRDPEVQKQLLSQGIEPMPGTPAELKTRVAKELTEFSTLAKQAKLSVE</sequence>
<keyword evidence="2" id="KW-0732">Signal</keyword>
<evidence type="ECO:0000256" key="1">
    <source>
        <dbReference type="ARBA" id="ARBA00006987"/>
    </source>
</evidence>
<dbReference type="Pfam" id="PF03401">
    <property type="entry name" value="TctC"/>
    <property type="match status" value="1"/>
</dbReference>
<accession>A0ABU8WR64</accession>
<feature type="chain" id="PRO_5047260506" evidence="2">
    <location>
        <begin position="27"/>
        <end position="327"/>
    </location>
</feature>
<dbReference type="PIRSF" id="PIRSF017082">
    <property type="entry name" value="YflP"/>
    <property type="match status" value="1"/>
</dbReference>
<dbReference type="SUPFAM" id="SSF53850">
    <property type="entry name" value="Periplasmic binding protein-like II"/>
    <property type="match status" value="1"/>
</dbReference>
<dbReference type="Gene3D" id="3.40.190.150">
    <property type="entry name" value="Bordetella uptake gene, domain 1"/>
    <property type="match status" value="1"/>
</dbReference>
<comment type="similarity">
    <text evidence="1">Belongs to the UPF0065 (bug) family.</text>
</comment>
<dbReference type="EMBL" id="JBBKZT010000013">
    <property type="protein sequence ID" value="MEJ8850035.1"/>
    <property type="molecule type" value="Genomic_DNA"/>
</dbReference>
<dbReference type="InterPro" id="IPR042100">
    <property type="entry name" value="Bug_dom1"/>
</dbReference>
<comment type="caution">
    <text evidence="3">The sequence shown here is derived from an EMBL/GenBank/DDBJ whole genome shotgun (WGS) entry which is preliminary data.</text>
</comment>
<dbReference type="InterPro" id="IPR006311">
    <property type="entry name" value="TAT_signal"/>
</dbReference>
<keyword evidence="4" id="KW-1185">Reference proteome</keyword>
<dbReference type="InterPro" id="IPR005064">
    <property type="entry name" value="BUG"/>
</dbReference>
<evidence type="ECO:0000313" key="3">
    <source>
        <dbReference type="EMBL" id="MEJ8850035.1"/>
    </source>
</evidence>
<dbReference type="PROSITE" id="PS51318">
    <property type="entry name" value="TAT"/>
    <property type="match status" value="1"/>
</dbReference>
<dbReference type="PANTHER" id="PTHR42928:SF5">
    <property type="entry name" value="BLR1237 PROTEIN"/>
    <property type="match status" value="1"/>
</dbReference>
<dbReference type="CDD" id="cd13578">
    <property type="entry name" value="PBP2_Bug27"/>
    <property type="match status" value="1"/>
</dbReference>
<dbReference type="Proteomes" id="UP001385892">
    <property type="component" value="Unassembled WGS sequence"/>
</dbReference>
<organism evidence="3 4">
    <name type="scientific">Variovorax rhizosphaerae</name>
    <dbReference type="NCBI Taxonomy" id="1836200"/>
    <lineage>
        <taxon>Bacteria</taxon>
        <taxon>Pseudomonadati</taxon>
        <taxon>Pseudomonadota</taxon>
        <taxon>Betaproteobacteria</taxon>
        <taxon>Burkholderiales</taxon>
        <taxon>Comamonadaceae</taxon>
        <taxon>Variovorax</taxon>
    </lineage>
</organism>
<feature type="signal peptide" evidence="2">
    <location>
        <begin position="1"/>
        <end position="26"/>
    </location>
</feature>
<dbReference type="RefSeq" id="WP_340345239.1">
    <property type="nucleotide sequence ID" value="NZ_JBBKZT010000013.1"/>
</dbReference>
<dbReference type="Gene3D" id="3.40.190.10">
    <property type="entry name" value="Periplasmic binding protein-like II"/>
    <property type="match status" value="1"/>
</dbReference>
<gene>
    <name evidence="3" type="ORF">WKW82_25550</name>
</gene>